<dbReference type="PRINTS" id="PR00161">
    <property type="entry name" value="NIHGNASECYTB"/>
</dbReference>
<dbReference type="InterPro" id="IPR011577">
    <property type="entry name" value="Cyt_b561_bac/Ni-Hgenase"/>
</dbReference>
<evidence type="ECO:0000256" key="5">
    <source>
        <dbReference type="ARBA" id="ARBA00022617"/>
    </source>
</evidence>
<dbReference type="OrthoDB" id="9781740at2"/>
<dbReference type="PATRIC" id="fig|1581420.6.peg.1115"/>
<dbReference type="SUPFAM" id="SSF81342">
    <property type="entry name" value="Transmembrane di-heme cytochromes"/>
    <property type="match status" value="1"/>
</dbReference>
<evidence type="ECO:0000256" key="4">
    <source>
        <dbReference type="ARBA" id="ARBA00022475"/>
    </source>
</evidence>
<dbReference type="Gene3D" id="1.20.950.20">
    <property type="entry name" value="Transmembrane di-heme cytochromes, Chain C"/>
    <property type="match status" value="1"/>
</dbReference>
<evidence type="ECO:0000313" key="15">
    <source>
        <dbReference type="Proteomes" id="UP000053464"/>
    </source>
</evidence>
<sequence length="225" mass="25169">MSKPEKRHALSTRLWHWVNALSLGILFMSGLNISNAHPRLYWGHEGFAPGDEWLAVPRFPGWATIPDYYSLAGARDWHTVFAIVFAFSLLAFMIAAFLNRHMQRDIFARAREWRPSNIAVDIREHLKLNFDHGSGKYNILQKITYAGVILVLLPLMICTGIVMSPGGEAALPFLTDLFGGRQSARSIHFLAAWALFGFFLLHIALVLLSGPVGQLRAMITGGRAE</sequence>
<dbReference type="STRING" id="1581420.AAW00_05535"/>
<feature type="transmembrane region" description="Helical" evidence="12">
    <location>
        <begin position="77"/>
        <end position="99"/>
    </location>
</feature>
<dbReference type="InterPro" id="IPR016174">
    <property type="entry name" value="Di-haem_cyt_TM"/>
</dbReference>
<dbReference type="PANTHER" id="PTHR30485:SF1">
    <property type="entry name" value="CYTOCHROME YDHU-RELATED"/>
    <property type="match status" value="1"/>
</dbReference>
<comment type="similarity">
    <text evidence="2">Belongs to the HupC/HyaC/HydC family.</text>
</comment>
<dbReference type="GO" id="GO:0005506">
    <property type="term" value="F:iron ion binding"/>
    <property type="evidence" value="ECO:0007669"/>
    <property type="project" value="InterPro"/>
</dbReference>
<keyword evidence="9 12" id="KW-1133">Transmembrane helix</keyword>
<evidence type="ECO:0000256" key="10">
    <source>
        <dbReference type="ARBA" id="ARBA00023004"/>
    </source>
</evidence>
<evidence type="ECO:0000259" key="13">
    <source>
        <dbReference type="Pfam" id="PF01292"/>
    </source>
</evidence>
<dbReference type="GO" id="GO:0022904">
    <property type="term" value="P:respiratory electron transport chain"/>
    <property type="evidence" value="ECO:0007669"/>
    <property type="project" value="InterPro"/>
</dbReference>
<comment type="subcellular location">
    <subcellularLocation>
        <location evidence="1">Cell membrane</location>
        <topology evidence="1">Multi-pass membrane protein</topology>
    </subcellularLocation>
</comment>
<keyword evidence="4" id="KW-1003">Cell membrane</keyword>
<feature type="transmembrane region" description="Helical" evidence="12">
    <location>
        <begin position="14"/>
        <end position="33"/>
    </location>
</feature>
<evidence type="ECO:0000256" key="3">
    <source>
        <dbReference type="ARBA" id="ARBA00022448"/>
    </source>
</evidence>
<dbReference type="GO" id="GO:0009055">
    <property type="term" value="F:electron transfer activity"/>
    <property type="evidence" value="ECO:0007669"/>
    <property type="project" value="InterPro"/>
</dbReference>
<evidence type="ECO:0000256" key="8">
    <source>
        <dbReference type="ARBA" id="ARBA00022982"/>
    </source>
</evidence>
<keyword evidence="11 12" id="KW-0472">Membrane</keyword>
<dbReference type="GO" id="GO:0020037">
    <property type="term" value="F:heme binding"/>
    <property type="evidence" value="ECO:0007669"/>
    <property type="project" value="TreeGrafter"/>
</dbReference>
<dbReference type="Pfam" id="PF01292">
    <property type="entry name" value="Ni_hydr_CYTB"/>
    <property type="match status" value="1"/>
</dbReference>
<evidence type="ECO:0000256" key="7">
    <source>
        <dbReference type="ARBA" id="ARBA00022723"/>
    </source>
</evidence>
<dbReference type="PANTHER" id="PTHR30485">
    <property type="entry name" value="NI/FE-HYDROGENASE 1 B-TYPE CYTOCHROME SUBUNIT"/>
    <property type="match status" value="1"/>
</dbReference>
<accession>A0A0G9MYL2</accession>
<keyword evidence="7" id="KW-0479">Metal-binding</keyword>
<keyword evidence="5" id="KW-0349">Heme</keyword>
<comment type="caution">
    <text evidence="14">The sequence shown here is derived from an EMBL/GenBank/DDBJ whole genome shotgun (WGS) entry which is preliminary data.</text>
</comment>
<protein>
    <submittedName>
        <fullName evidence="14">HupC</fullName>
    </submittedName>
</protein>
<name>A0A0G9MYL2_9SPHN</name>
<evidence type="ECO:0000256" key="6">
    <source>
        <dbReference type="ARBA" id="ARBA00022692"/>
    </source>
</evidence>
<organism evidence="14 15">
    <name type="scientific">Aurantiacibacter luteus</name>
    <dbReference type="NCBI Taxonomy" id="1581420"/>
    <lineage>
        <taxon>Bacteria</taxon>
        <taxon>Pseudomonadati</taxon>
        <taxon>Pseudomonadota</taxon>
        <taxon>Alphaproteobacteria</taxon>
        <taxon>Sphingomonadales</taxon>
        <taxon>Erythrobacteraceae</taxon>
        <taxon>Aurantiacibacter</taxon>
    </lineage>
</organism>
<dbReference type="Proteomes" id="UP000053464">
    <property type="component" value="Unassembled WGS sequence"/>
</dbReference>
<evidence type="ECO:0000256" key="11">
    <source>
        <dbReference type="ARBA" id="ARBA00023136"/>
    </source>
</evidence>
<feature type="transmembrane region" description="Helical" evidence="12">
    <location>
        <begin position="143"/>
        <end position="167"/>
    </location>
</feature>
<gene>
    <name evidence="14" type="ORF">AAW00_05535</name>
</gene>
<feature type="transmembrane region" description="Helical" evidence="12">
    <location>
        <begin position="187"/>
        <end position="208"/>
    </location>
</feature>
<dbReference type="InterPro" id="IPR000516">
    <property type="entry name" value="Ni-dep_Hydgase_cyt-B"/>
</dbReference>
<keyword evidence="6 12" id="KW-0812">Transmembrane</keyword>
<evidence type="ECO:0000256" key="9">
    <source>
        <dbReference type="ARBA" id="ARBA00022989"/>
    </source>
</evidence>
<dbReference type="AlphaFoldDB" id="A0A0G9MYL2"/>
<proteinExistence type="inferred from homology"/>
<evidence type="ECO:0000256" key="2">
    <source>
        <dbReference type="ARBA" id="ARBA00008622"/>
    </source>
</evidence>
<keyword evidence="15" id="KW-1185">Reference proteome</keyword>
<keyword evidence="10" id="KW-0408">Iron</keyword>
<dbReference type="InterPro" id="IPR051542">
    <property type="entry name" value="Hydrogenase_cytochrome"/>
</dbReference>
<evidence type="ECO:0000256" key="12">
    <source>
        <dbReference type="SAM" id="Phobius"/>
    </source>
</evidence>
<evidence type="ECO:0000256" key="1">
    <source>
        <dbReference type="ARBA" id="ARBA00004651"/>
    </source>
</evidence>
<keyword evidence="8" id="KW-0249">Electron transport</keyword>
<feature type="domain" description="Cytochrome b561 bacterial/Ni-hydrogenase" evidence="13">
    <location>
        <begin position="7"/>
        <end position="221"/>
    </location>
</feature>
<dbReference type="EMBL" id="LBHB01000001">
    <property type="protein sequence ID" value="KLE35831.1"/>
    <property type="molecule type" value="Genomic_DNA"/>
</dbReference>
<reference evidence="14 15" key="1">
    <citation type="submission" date="2015-04" db="EMBL/GenBank/DDBJ databases">
        <title>The draft genome sequence of Erythrobacter luteus KA37.</title>
        <authorList>
            <person name="Zhuang L."/>
            <person name="Liu Y."/>
            <person name="Shao Z."/>
        </authorList>
    </citation>
    <scope>NUCLEOTIDE SEQUENCE [LARGE SCALE GENOMIC DNA]</scope>
    <source>
        <strain evidence="14 15">KA37</strain>
    </source>
</reference>
<dbReference type="RefSeq" id="WP_047003235.1">
    <property type="nucleotide sequence ID" value="NZ_LBHB01000001.1"/>
</dbReference>
<dbReference type="GO" id="GO:0005886">
    <property type="term" value="C:plasma membrane"/>
    <property type="evidence" value="ECO:0007669"/>
    <property type="project" value="UniProtKB-SubCell"/>
</dbReference>
<keyword evidence="3" id="KW-0813">Transport</keyword>
<evidence type="ECO:0000313" key="14">
    <source>
        <dbReference type="EMBL" id="KLE35831.1"/>
    </source>
</evidence>